<evidence type="ECO:0000256" key="1">
    <source>
        <dbReference type="SAM" id="MobiDB-lite"/>
    </source>
</evidence>
<reference evidence="3" key="1">
    <citation type="journal article" date="2022" name="Front. Microbiol.">
        <title>Mirubactin C rescues the lethal effect of cell wall biosynthesis mutations in Bacillus subtilis.</title>
        <authorList>
            <person name="Kepplinger B."/>
            <person name="Wen X."/>
            <person name="Tyler A.R."/>
            <person name="Kim B.Y."/>
            <person name="Brown J."/>
            <person name="Banks P."/>
            <person name="Dashti Y."/>
            <person name="Mackenzie E.S."/>
            <person name="Wills C."/>
            <person name="Kawai Y."/>
            <person name="Waldron K.J."/>
            <person name="Allenby N.E.E."/>
            <person name="Wu L.J."/>
            <person name="Hall M.J."/>
            <person name="Errington J."/>
        </authorList>
    </citation>
    <scope>NUCLEOTIDE SEQUENCE</scope>
    <source>
        <strain evidence="3">MDA8-470</strain>
    </source>
</reference>
<protein>
    <recommendedName>
        <fullName evidence="5">SpdB2 protein</fullName>
    </recommendedName>
</protein>
<dbReference type="Proteomes" id="UP001164963">
    <property type="component" value="Chromosome"/>
</dbReference>
<name>A0ABY6PQJ2_9ACTN</name>
<evidence type="ECO:0000313" key="3">
    <source>
        <dbReference type="EMBL" id="UZK54066.1"/>
    </source>
</evidence>
<keyword evidence="4" id="KW-1185">Reference proteome</keyword>
<feature type="transmembrane region" description="Helical" evidence="2">
    <location>
        <begin position="67"/>
        <end position="89"/>
    </location>
</feature>
<feature type="transmembrane region" description="Helical" evidence="2">
    <location>
        <begin position="32"/>
        <end position="55"/>
    </location>
</feature>
<gene>
    <name evidence="3" type="ORF">NEH16_07800</name>
</gene>
<evidence type="ECO:0008006" key="5">
    <source>
        <dbReference type="Google" id="ProtNLM"/>
    </source>
</evidence>
<dbReference type="EMBL" id="CP098740">
    <property type="protein sequence ID" value="UZK54066.1"/>
    <property type="molecule type" value="Genomic_DNA"/>
</dbReference>
<feature type="region of interest" description="Disordered" evidence="1">
    <location>
        <begin position="193"/>
        <end position="213"/>
    </location>
</feature>
<accession>A0ABY6PQJ2</accession>
<evidence type="ECO:0000313" key="4">
    <source>
        <dbReference type="Proteomes" id="UP001164963"/>
    </source>
</evidence>
<dbReference type="RefSeq" id="WP_265540479.1">
    <property type="nucleotide sequence ID" value="NZ_CP098740.1"/>
</dbReference>
<proteinExistence type="predicted"/>
<keyword evidence="2" id="KW-0472">Membrane</keyword>
<keyword evidence="2" id="KW-1133">Transmembrane helix</keyword>
<organism evidence="3 4">
    <name type="scientific">Streptomyces drozdowiczii</name>
    <dbReference type="NCBI Taxonomy" id="202862"/>
    <lineage>
        <taxon>Bacteria</taxon>
        <taxon>Bacillati</taxon>
        <taxon>Actinomycetota</taxon>
        <taxon>Actinomycetes</taxon>
        <taxon>Kitasatosporales</taxon>
        <taxon>Streptomycetaceae</taxon>
        <taxon>Streptomyces</taxon>
    </lineage>
</organism>
<sequence length="271" mass="28690">MHWPRVSPLVYPAAALSAASLAWTTWSLVDLLGTGLIGLTVAAGADVVWASVIAAEARGLRVAGKRWIVTTIGWAALLAVAGLLVWHGIRSGSVPVAAAGPLLPLGAKVVWLLALVDGRDPAALTDDEQAVIARMERGLAFEEARHRVEMRRREMDAELQLAEVDVDFRIERDRQDKGRELARRAPIAIAPVTPEQPPITASTPPIAPAPAPAPTSASIADLARDHVAIHATNLAATEAICSLRPDADRPSVAAAVRRARRNLDGRTGGYG</sequence>
<feature type="transmembrane region" description="Helical" evidence="2">
    <location>
        <begin position="95"/>
        <end position="116"/>
    </location>
</feature>
<keyword evidence="2" id="KW-0812">Transmembrane</keyword>
<evidence type="ECO:0000256" key="2">
    <source>
        <dbReference type="SAM" id="Phobius"/>
    </source>
</evidence>